<comment type="caution">
    <text evidence="3">The sequence shown here is derived from an EMBL/GenBank/DDBJ whole genome shotgun (WGS) entry which is preliminary data.</text>
</comment>
<feature type="compositionally biased region" description="Low complexity" evidence="1">
    <location>
        <begin position="620"/>
        <end position="634"/>
    </location>
</feature>
<feature type="transmembrane region" description="Helical" evidence="2">
    <location>
        <begin position="12"/>
        <end position="34"/>
    </location>
</feature>
<proteinExistence type="predicted"/>
<feature type="compositionally biased region" description="Basic and acidic residues" evidence="1">
    <location>
        <begin position="738"/>
        <end position="759"/>
    </location>
</feature>
<sequence length="775" mass="80561">MSKLDVDRLKEPAAWLMVAAGGLSVLLATGRVLIGSSSGIGRSLSIADRAATNFFSLTSPVTVALLLGAVLLVTKVGQPSPKAKIVTFGAVGGLGLATVFGALSLLLGLFAGRGVWSTFEFLLSGVPLLGLTAVALVYLLPQVLSARPASGPGYGPGAPYGQQAQYGQAPGAPYGQQADYAPQAGYGQHPPGQAPYGQHPGYGQPVEGQHPGFAQQSGEGRQPGYGQPDEAQPGFGQTGGEGPGFGQPGAPQPGFGQAGDGQQPGYGQAGDGQQPGYGQPGEGRQPQPRTPQPRAALPAAPGDSKTDPGYGEPAIPGFAQPDPSFPQADPSFAQPDQGFGQTNPTQAVPAQHDQQGFGQPAPIDQQGFGQPAQPDYGQQPPGQADPGYGQATPADQGFGQSVSADQGFGQTNPTQSFRAQNDQQAFGRPTPAHGSYTPAETQPDAGHQPAAEYQPAPYVPADSQPSVYGQPSYSTADSQPNLYAPADTHPAGGYPPSADSQADPYAPPAPQPGAYTPLDAQYQPSQPPYTSQDSGPYVPPIVQPNAFNAPASGGYPSGETAPSVPFPPSPQQADQQQGGQPFTGYSGHEFATPAYQEPDPPVDPRSQQLHDAYQQAETYQHSTGQHSSGQHSAQPELRVPDYPSQPQAAPHENPFGHAQQQAQPQYGGQPQYGQPPSGAHHAGGTQAEQFGQQQYGRPASAPGQYGQSYEPQPAPYEPQPYQQQPPSSGWEPQAESTVRLDPESYRSGDALGEQRRDGDDPIDPTAIYTPNEPRR</sequence>
<feature type="compositionally biased region" description="Polar residues" evidence="1">
    <location>
        <begin position="463"/>
        <end position="481"/>
    </location>
</feature>
<feature type="compositionally biased region" description="Low complexity" evidence="1">
    <location>
        <begin position="521"/>
        <end position="532"/>
    </location>
</feature>
<feature type="compositionally biased region" description="Low complexity" evidence="1">
    <location>
        <begin position="658"/>
        <end position="676"/>
    </location>
</feature>
<feature type="compositionally biased region" description="Low complexity" evidence="1">
    <location>
        <begin position="159"/>
        <end position="178"/>
    </location>
</feature>
<keyword evidence="4" id="KW-1185">Reference proteome</keyword>
<name>A0A7X0CBL9_9ACTN</name>
<feature type="transmembrane region" description="Helical" evidence="2">
    <location>
        <begin position="54"/>
        <end position="73"/>
    </location>
</feature>
<gene>
    <name evidence="3" type="ORF">FHU36_007328</name>
</gene>
<dbReference type="Proteomes" id="UP000583800">
    <property type="component" value="Unassembled WGS sequence"/>
</dbReference>
<evidence type="ECO:0000313" key="3">
    <source>
        <dbReference type="EMBL" id="MBB6350756.1"/>
    </source>
</evidence>
<accession>A0A7X0CBL9</accession>
<protein>
    <submittedName>
        <fullName evidence="3">Uncharacterized protein</fullName>
    </submittedName>
</protein>
<keyword evidence="2" id="KW-0472">Membrane</keyword>
<feature type="compositionally biased region" description="Polar residues" evidence="1">
    <location>
        <begin position="398"/>
        <end position="424"/>
    </location>
</feature>
<evidence type="ECO:0000256" key="2">
    <source>
        <dbReference type="SAM" id="Phobius"/>
    </source>
</evidence>
<feature type="compositionally biased region" description="Polar residues" evidence="1">
    <location>
        <begin position="686"/>
        <end position="695"/>
    </location>
</feature>
<feature type="region of interest" description="Disordered" evidence="1">
    <location>
        <begin position="155"/>
        <end position="775"/>
    </location>
</feature>
<feature type="compositionally biased region" description="Low complexity" evidence="1">
    <location>
        <begin position="571"/>
        <end position="582"/>
    </location>
</feature>
<feature type="compositionally biased region" description="Low complexity" evidence="1">
    <location>
        <begin position="719"/>
        <end position="728"/>
    </location>
</feature>
<reference evidence="3 4" key="1">
    <citation type="submission" date="2020-08" db="EMBL/GenBank/DDBJ databases">
        <title>Sequencing the genomes of 1000 actinobacteria strains.</title>
        <authorList>
            <person name="Klenk H.-P."/>
        </authorList>
    </citation>
    <scope>NUCLEOTIDE SEQUENCE [LARGE SCALE GENOMIC DNA]</scope>
    <source>
        <strain evidence="3 4">DSM 45913</strain>
    </source>
</reference>
<dbReference type="AlphaFoldDB" id="A0A7X0CBL9"/>
<keyword evidence="2" id="KW-0812">Transmembrane</keyword>
<evidence type="ECO:0000256" key="1">
    <source>
        <dbReference type="SAM" id="MobiDB-lite"/>
    </source>
</evidence>
<feature type="compositionally biased region" description="Low complexity" evidence="1">
    <location>
        <begin position="282"/>
        <end position="302"/>
    </location>
</feature>
<feature type="transmembrane region" description="Helical" evidence="2">
    <location>
        <begin position="85"/>
        <end position="109"/>
    </location>
</feature>
<organism evidence="3 4">
    <name type="scientific">Nonomuraea muscovyensis</name>
    <dbReference type="NCBI Taxonomy" id="1124761"/>
    <lineage>
        <taxon>Bacteria</taxon>
        <taxon>Bacillati</taxon>
        <taxon>Actinomycetota</taxon>
        <taxon>Actinomycetes</taxon>
        <taxon>Streptosporangiales</taxon>
        <taxon>Streptosporangiaceae</taxon>
        <taxon>Nonomuraea</taxon>
    </lineage>
</organism>
<dbReference type="RefSeq" id="WP_185088495.1">
    <property type="nucleotide sequence ID" value="NZ_JACHJB010000003.1"/>
</dbReference>
<feature type="compositionally biased region" description="Gly residues" evidence="1">
    <location>
        <begin position="256"/>
        <end position="281"/>
    </location>
</feature>
<feature type="compositionally biased region" description="Polar residues" evidence="1">
    <location>
        <begin position="339"/>
        <end position="357"/>
    </location>
</feature>
<feature type="compositionally biased region" description="Low complexity" evidence="1">
    <location>
        <begin position="495"/>
        <end position="504"/>
    </location>
</feature>
<keyword evidence="2" id="KW-1133">Transmembrane helix</keyword>
<evidence type="ECO:0000313" key="4">
    <source>
        <dbReference type="Proteomes" id="UP000583800"/>
    </source>
</evidence>
<dbReference type="EMBL" id="JACHJB010000003">
    <property type="protein sequence ID" value="MBB6350756.1"/>
    <property type="molecule type" value="Genomic_DNA"/>
</dbReference>
<feature type="compositionally biased region" description="Polar residues" evidence="1">
    <location>
        <begin position="605"/>
        <end position="619"/>
    </location>
</feature>
<feature type="compositionally biased region" description="Gly residues" evidence="1">
    <location>
        <begin position="236"/>
        <end position="247"/>
    </location>
</feature>
<feature type="transmembrane region" description="Helical" evidence="2">
    <location>
        <begin position="121"/>
        <end position="140"/>
    </location>
</feature>